<feature type="region of interest" description="Disordered" evidence="5">
    <location>
        <begin position="422"/>
        <end position="445"/>
    </location>
</feature>
<evidence type="ECO:0000256" key="5">
    <source>
        <dbReference type="SAM" id="MobiDB-lite"/>
    </source>
</evidence>
<feature type="transmembrane region" description="Helical" evidence="6">
    <location>
        <begin position="222"/>
        <end position="244"/>
    </location>
</feature>
<dbReference type="AlphaFoldDB" id="A0A9Q4B4H9"/>
<evidence type="ECO:0000256" key="4">
    <source>
        <dbReference type="ARBA" id="ARBA00023136"/>
    </source>
</evidence>
<dbReference type="Pfam" id="PF00654">
    <property type="entry name" value="Voltage_CLC"/>
    <property type="match status" value="1"/>
</dbReference>
<name>A0A9Q4B4H9_SALAG</name>
<organism evidence="7 8">
    <name type="scientific">Salipaludibacillus agaradhaerens</name>
    <name type="common">Bacillus agaradhaerens</name>
    <dbReference type="NCBI Taxonomy" id="76935"/>
    <lineage>
        <taxon>Bacteria</taxon>
        <taxon>Bacillati</taxon>
        <taxon>Bacillota</taxon>
        <taxon>Bacilli</taxon>
        <taxon>Bacillales</taxon>
        <taxon>Bacillaceae</taxon>
    </lineage>
</organism>
<keyword evidence="3 6" id="KW-1133">Transmembrane helix</keyword>
<dbReference type="GO" id="GO:0016020">
    <property type="term" value="C:membrane"/>
    <property type="evidence" value="ECO:0007669"/>
    <property type="project" value="UniProtKB-SubCell"/>
</dbReference>
<proteinExistence type="predicted"/>
<evidence type="ECO:0000256" key="2">
    <source>
        <dbReference type="ARBA" id="ARBA00022692"/>
    </source>
</evidence>
<feature type="transmembrane region" description="Helical" evidence="6">
    <location>
        <begin position="342"/>
        <end position="363"/>
    </location>
</feature>
<dbReference type="CDD" id="cd03682">
    <property type="entry name" value="ClC_sycA_like"/>
    <property type="match status" value="1"/>
</dbReference>
<dbReference type="InterPro" id="IPR001807">
    <property type="entry name" value="ClC"/>
</dbReference>
<feature type="transmembrane region" description="Helical" evidence="6">
    <location>
        <begin position="59"/>
        <end position="79"/>
    </location>
</feature>
<dbReference type="PANTHER" id="PTHR43427">
    <property type="entry name" value="CHLORIDE CHANNEL PROTEIN CLC-E"/>
    <property type="match status" value="1"/>
</dbReference>
<evidence type="ECO:0000313" key="7">
    <source>
        <dbReference type="EMBL" id="MCR6098188.1"/>
    </source>
</evidence>
<accession>A0A9Q4B4H9</accession>
<dbReference type="SUPFAM" id="SSF81340">
    <property type="entry name" value="Clc chloride channel"/>
    <property type="match status" value="1"/>
</dbReference>
<feature type="transmembrane region" description="Helical" evidence="6">
    <location>
        <begin position="152"/>
        <end position="177"/>
    </location>
</feature>
<evidence type="ECO:0000256" key="6">
    <source>
        <dbReference type="SAM" id="Phobius"/>
    </source>
</evidence>
<dbReference type="Proteomes" id="UP001057753">
    <property type="component" value="Unassembled WGS sequence"/>
</dbReference>
<feature type="transmembrane region" description="Helical" evidence="6">
    <location>
        <begin position="21"/>
        <end position="47"/>
    </location>
</feature>
<dbReference type="EMBL" id="JABXYM010000001">
    <property type="protein sequence ID" value="MCR6098188.1"/>
    <property type="molecule type" value="Genomic_DNA"/>
</dbReference>
<dbReference type="Gene3D" id="1.10.3080.10">
    <property type="entry name" value="Clc chloride channel"/>
    <property type="match status" value="1"/>
</dbReference>
<keyword evidence="8" id="KW-1185">Reference proteome</keyword>
<comment type="subcellular location">
    <subcellularLocation>
        <location evidence="1">Membrane</location>
        <topology evidence="1">Multi-pass membrane protein</topology>
    </subcellularLocation>
</comment>
<evidence type="ECO:0000256" key="3">
    <source>
        <dbReference type="ARBA" id="ARBA00022989"/>
    </source>
</evidence>
<gene>
    <name evidence="7" type="ORF">HXA33_16730</name>
</gene>
<reference evidence="7" key="1">
    <citation type="submission" date="2020-06" db="EMBL/GenBank/DDBJ databases">
        <title>Insight into the genomes of haloalkaliphilic bacilli from Kenyan soda lakes.</title>
        <authorList>
            <person name="Mwirichia R."/>
            <person name="Villamizar G.C."/>
            <person name="Poehlein A."/>
            <person name="Mugweru J."/>
            <person name="Kipnyargis A."/>
            <person name="Kiplimo D."/>
            <person name="Orwa P."/>
            <person name="Daniel R."/>
        </authorList>
    </citation>
    <scope>NUCLEOTIDE SEQUENCE</scope>
    <source>
        <strain evidence="7">B1096_S55</strain>
    </source>
</reference>
<dbReference type="InterPro" id="IPR014743">
    <property type="entry name" value="Cl-channel_core"/>
</dbReference>
<dbReference type="RefSeq" id="WP_257822562.1">
    <property type="nucleotide sequence ID" value="NZ_JABXYM010000001.1"/>
</dbReference>
<keyword evidence="4 6" id="KW-0472">Membrane</keyword>
<dbReference type="GO" id="GO:0015108">
    <property type="term" value="F:chloride transmembrane transporter activity"/>
    <property type="evidence" value="ECO:0007669"/>
    <property type="project" value="InterPro"/>
</dbReference>
<dbReference type="InterPro" id="IPR050368">
    <property type="entry name" value="ClC-type_chloride_channel"/>
</dbReference>
<evidence type="ECO:0000313" key="8">
    <source>
        <dbReference type="Proteomes" id="UP001057753"/>
    </source>
</evidence>
<dbReference type="PRINTS" id="PR00762">
    <property type="entry name" value="CLCHANNEL"/>
</dbReference>
<feature type="transmembrane region" description="Helical" evidence="6">
    <location>
        <begin position="375"/>
        <end position="397"/>
    </location>
</feature>
<sequence length="445" mass="47770">MNRLKERDFILNSFHIQSLFFLGKWLIISGIIGVLAGSASALFLTSLDWATNMRNNTPILILFLPIAGVIVSYMYMKFGGTAGKGNNLILEQIHNSQDGVPLRMAPLVLFGTIMTHLFGGSAGREGTAVQMGSSLADAVWKYLKLRATDRNIILICGISAGFGSVFGTPLAGAIFALEVLAFGVIRYRALIPCFFAALIGDRITSAWGVPHTHYSLGVIPEFSVILLIKIILAGIIFGLTALLFSKLSQGFKSLFSTYFKNPMMKSFVGGAIVVTIVLILGTRDYTGLSLPLIHESFEGDVSPLAFFWKMLLTTITLGAGFQGGEVTPLFTIGATLGNTLSSFLGVPTPLLAGLGFIAVFAGATNTPLACFIMGIELFGAEAAVYLFTACAISYMFSGHTGIYTSQRVGVAKCHSLEHHEESSLGHLPKPPKLKEGVGWSRKYTS</sequence>
<feature type="transmembrane region" description="Helical" evidence="6">
    <location>
        <begin position="264"/>
        <end position="281"/>
    </location>
</feature>
<dbReference type="PANTHER" id="PTHR43427:SF12">
    <property type="entry name" value="CHLORIDE TRANSPORTER"/>
    <property type="match status" value="1"/>
</dbReference>
<evidence type="ECO:0000256" key="1">
    <source>
        <dbReference type="ARBA" id="ARBA00004141"/>
    </source>
</evidence>
<protein>
    <submittedName>
        <fullName evidence="7">Voltage-gated chloride channel family protein</fullName>
    </submittedName>
</protein>
<comment type="caution">
    <text evidence="7">The sequence shown here is derived from an EMBL/GenBank/DDBJ whole genome shotgun (WGS) entry which is preliminary data.</text>
</comment>
<keyword evidence="2 6" id="KW-0812">Transmembrane</keyword>